<feature type="transmembrane region" description="Helical" evidence="9">
    <location>
        <begin position="391"/>
        <end position="411"/>
    </location>
</feature>
<feature type="transmembrane region" description="Helical" evidence="9">
    <location>
        <begin position="127"/>
        <end position="152"/>
    </location>
</feature>
<keyword evidence="12" id="KW-1185">Reference proteome</keyword>
<evidence type="ECO:0000313" key="11">
    <source>
        <dbReference type="EMBL" id="KAK3776384.1"/>
    </source>
</evidence>
<dbReference type="InterPro" id="IPR017452">
    <property type="entry name" value="GPCR_Rhodpsn_7TM"/>
</dbReference>
<keyword evidence="6 8" id="KW-0675">Receptor</keyword>
<dbReference type="PROSITE" id="PS00237">
    <property type="entry name" value="G_PROTEIN_RECEP_F1_1"/>
    <property type="match status" value="1"/>
</dbReference>
<dbReference type="PANTHER" id="PTHR45695">
    <property type="entry name" value="LEUCOKININ RECEPTOR-RELATED"/>
    <property type="match status" value="1"/>
</dbReference>
<dbReference type="PROSITE" id="PS50262">
    <property type="entry name" value="G_PROTEIN_RECEP_F1_2"/>
    <property type="match status" value="1"/>
</dbReference>
<gene>
    <name evidence="11" type="ORF">RRG08_023737</name>
</gene>
<proteinExistence type="inferred from homology"/>
<dbReference type="Gene3D" id="1.20.1070.10">
    <property type="entry name" value="Rhodopsin 7-helix transmembrane proteins"/>
    <property type="match status" value="1"/>
</dbReference>
<feature type="transmembrane region" description="Helical" evidence="9">
    <location>
        <begin position="204"/>
        <end position="222"/>
    </location>
</feature>
<evidence type="ECO:0000256" key="5">
    <source>
        <dbReference type="ARBA" id="ARBA00023136"/>
    </source>
</evidence>
<keyword evidence="2 8" id="KW-0812">Transmembrane</keyword>
<accession>A0AAE1DMU1</accession>
<dbReference type="InterPro" id="IPR000276">
    <property type="entry name" value="GPCR_Rhodpsn"/>
</dbReference>
<dbReference type="Pfam" id="PF00001">
    <property type="entry name" value="7tm_1"/>
    <property type="match status" value="1"/>
</dbReference>
<comment type="subcellular location">
    <subcellularLocation>
        <location evidence="1">Membrane</location>
        <topology evidence="1">Multi-pass membrane protein</topology>
    </subcellularLocation>
</comment>
<feature type="domain" description="G-protein coupled receptors family 1 profile" evidence="10">
    <location>
        <begin position="143"/>
        <end position="408"/>
    </location>
</feature>
<feature type="transmembrane region" description="Helical" evidence="9">
    <location>
        <begin position="350"/>
        <end position="371"/>
    </location>
</feature>
<feature type="transmembrane region" description="Helical" evidence="9">
    <location>
        <begin position="242"/>
        <end position="259"/>
    </location>
</feature>
<dbReference type="SUPFAM" id="SSF81321">
    <property type="entry name" value="Family A G protein-coupled receptor-like"/>
    <property type="match status" value="1"/>
</dbReference>
<evidence type="ECO:0000256" key="2">
    <source>
        <dbReference type="ARBA" id="ARBA00022692"/>
    </source>
</evidence>
<dbReference type="Proteomes" id="UP001283361">
    <property type="component" value="Unassembled WGS sequence"/>
</dbReference>
<dbReference type="PANTHER" id="PTHR45695:SF26">
    <property type="entry name" value="NEUROPEPTIDE CCHAMIDE-1 RECEPTOR"/>
    <property type="match status" value="1"/>
</dbReference>
<feature type="transmembrane region" description="Helical" evidence="9">
    <location>
        <begin position="173"/>
        <end position="192"/>
    </location>
</feature>
<dbReference type="EMBL" id="JAWDGP010003216">
    <property type="protein sequence ID" value="KAK3776384.1"/>
    <property type="molecule type" value="Genomic_DNA"/>
</dbReference>
<protein>
    <recommendedName>
        <fullName evidence="10">G-protein coupled receptors family 1 profile domain-containing protein</fullName>
    </recommendedName>
</protein>
<reference evidence="11" key="1">
    <citation type="journal article" date="2023" name="G3 (Bethesda)">
        <title>A reference genome for the long-term kleptoplast-retaining sea slug Elysia crispata morphotype clarki.</title>
        <authorList>
            <person name="Eastman K.E."/>
            <person name="Pendleton A.L."/>
            <person name="Shaikh M.A."/>
            <person name="Suttiyut T."/>
            <person name="Ogas R."/>
            <person name="Tomko P."/>
            <person name="Gavelis G."/>
            <person name="Widhalm J.R."/>
            <person name="Wisecaver J.H."/>
        </authorList>
    </citation>
    <scope>NUCLEOTIDE SEQUENCE</scope>
    <source>
        <strain evidence="11">ECLA1</strain>
    </source>
</reference>
<keyword evidence="3 9" id="KW-1133">Transmembrane helix</keyword>
<evidence type="ECO:0000256" key="1">
    <source>
        <dbReference type="ARBA" id="ARBA00004141"/>
    </source>
</evidence>
<comment type="caution">
    <text evidence="11">The sequence shown here is derived from an EMBL/GenBank/DDBJ whole genome shotgun (WGS) entry which is preliminary data.</text>
</comment>
<dbReference type="SMART" id="SM01381">
    <property type="entry name" value="7TM_GPCR_Srsx"/>
    <property type="match status" value="1"/>
</dbReference>
<evidence type="ECO:0000256" key="3">
    <source>
        <dbReference type="ARBA" id="ARBA00022989"/>
    </source>
</evidence>
<dbReference type="AlphaFoldDB" id="A0AAE1DMU1"/>
<feature type="transmembrane region" description="Helical" evidence="9">
    <location>
        <begin position="294"/>
        <end position="317"/>
    </location>
</feature>
<dbReference type="GO" id="GO:0005886">
    <property type="term" value="C:plasma membrane"/>
    <property type="evidence" value="ECO:0007669"/>
    <property type="project" value="TreeGrafter"/>
</dbReference>
<evidence type="ECO:0000256" key="8">
    <source>
        <dbReference type="RuleBase" id="RU000688"/>
    </source>
</evidence>
<evidence type="ECO:0000259" key="10">
    <source>
        <dbReference type="PROSITE" id="PS50262"/>
    </source>
</evidence>
<evidence type="ECO:0000256" key="4">
    <source>
        <dbReference type="ARBA" id="ARBA00023040"/>
    </source>
</evidence>
<dbReference type="CDD" id="cd15927">
    <property type="entry name" value="7tmA_Bombesin_R-like"/>
    <property type="match status" value="1"/>
</dbReference>
<sequence length="464" mass="51905">MVASPLHPLTPHDCRPPLPLSSTSFSSYATGCRQEYKIMSISPSQQQSLNSLTHLRDLKFSVSTTDTMTSPGIESAAAADSVLHALMSLAGNETSEGHGNTSLGQDGPSVNKSVYHRWLLSTETEAYVVPVVFIIIFIVGLVGNGTLIVSVLANKVMHNVPNILIVSLSMGDFLLILVAVPFAGTVFTFLHWPFGQVVCSVVEFTQTLSLGVSVFTLCALSADRYFAIVHPMAKMTGRTKRTTVVTAVGIWIISALFAIPDAVFSSILTVDEEGEKHTFCISCPEELYDVYPKIYTAVRLVVYLILPTLIITCFYILMARVLIRSNELVPVETKSAHSNHQRQMDARKKVAKVVLSFVIIFIVCWLPRHIYLMWHFLDPEWFNDFWLGFKIVSFCLMFINSCVNPFALYFLSGQFRKYYKRYLFCMCRQKRYTAFEPTSTMHQLNSTTGRRISNTGMSVVNTSC</sequence>
<comment type="similarity">
    <text evidence="8">Belongs to the G-protein coupled receptor 1 family.</text>
</comment>
<keyword evidence="5 9" id="KW-0472">Membrane</keyword>
<evidence type="ECO:0000256" key="7">
    <source>
        <dbReference type="ARBA" id="ARBA00023224"/>
    </source>
</evidence>
<dbReference type="PRINTS" id="PR00237">
    <property type="entry name" value="GPCRRHODOPSN"/>
</dbReference>
<dbReference type="GO" id="GO:0008188">
    <property type="term" value="F:neuropeptide receptor activity"/>
    <property type="evidence" value="ECO:0007669"/>
    <property type="project" value="TreeGrafter"/>
</dbReference>
<keyword evidence="4 8" id="KW-0297">G-protein coupled receptor</keyword>
<keyword evidence="7 8" id="KW-0807">Transducer</keyword>
<name>A0AAE1DMU1_9GAST</name>
<organism evidence="11 12">
    <name type="scientific">Elysia crispata</name>
    <name type="common">lettuce slug</name>
    <dbReference type="NCBI Taxonomy" id="231223"/>
    <lineage>
        <taxon>Eukaryota</taxon>
        <taxon>Metazoa</taxon>
        <taxon>Spiralia</taxon>
        <taxon>Lophotrochozoa</taxon>
        <taxon>Mollusca</taxon>
        <taxon>Gastropoda</taxon>
        <taxon>Heterobranchia</taxon>
        <taxon>Euthyneura</taxon>
        <taxon>Panpulmonata</taxon>
        <taxon>Sacoglossa</taxon>
        <taxon>Placobranchoidea</taxon>
        <taxon>Plakobranchidae</taxon>
        <taxon>Elysia</taxon>
    </lineage>
</organism>
<evidence type="ECO:0000256" key="9">
    <source>
        <dbReference type="SAM" id="Phobius"/>
    </source>
</evidence>
<evidence type="ECO:0000313" key="12">
    <source>
        <dbReference type="Proteomes" id="UP001283361"/>
    </source>
</evidence>
<evidence type="ECO:0000256" key="6">
    <source>
        <dbReference type="ARBA" id="ARBA00023170"/>
    </source>
</evidence>